<comment type="catalytic activity">
    <reaction evidence="5">
        <text>(sulfur carrier)-H + L-cysteine = (sulfur carrier)-SH + L-alanine</text>
        <dbReference type="Rhea" id="RHEA:43892"/>
        <dbReference type="Rhea" id="RHEA-COMP:14737"/>
        <dbReference type="Rhea" id="RHEA-COMP:14739"/>
        <dbReference type="ChEBI" id="CHEBI:29917"/>
        <dbReference type="ChEBI" id="CHEBI:35235"/>
        <dbReference type="ChEBI" id="CHEBI:57972"/>
        <dbReference type="ChEBI" id="CHEBI:64428"/>
        <dbReference type="EC" id="2.8.1.7"/>
    </reaction>
</comment>
<dbReference type="Pfam" id="PF00266">
    <property type="entry name" value="Aminotran_5"/>
    <property type="match status" value="2"/>
</dbReference>
<keyword evidence="8" id="KW-1185">Reference proteome</keyword>
<dbReference type="CDD" id="cd06453">
    <property type="entry name" value="SufS_like"/>
    <property type="match status" value="1"/>
</dbReference>
<protein>
    <recommendedName>
        <fullName evidence="2">cysteine desulfurase</fullName>
        <ecNumber evidence="2">2.8.1.7</ecNumber>
    </recommendedName>
</protein>
<dbReference type="GO" id="GO:0006534">
    <property type="term" value="P:cysteine metabolic process"/>
    <property type="evidence" value="ECO:0007669"/>
    <property type="project" value="InterPro"/>
</dbReference>
<gene>
    <name evidence="7" type="ORF">TIFTF001_016294</name>
</gene>
<dbReference type="GO" id="GO:0031071">
    <property type="term" value="F:cysteine desulfurase activity"/>
    <property type="evidence" value="ECO:0007669"/>
    <property type="project" value="UniProtKB-EC"/>
</dbReference>
<evidence type="ECO:0000256" key="5">
    <source>
        <dbReference type="ARBA" id="ARBA00050776"/>
    </source>
</evidence>
<dbReference type="EMBL" id="BTGU01000024">
    <property type="protein sequence ID" value="GMN47115.1"/>
    <property type="molecule type" value="Genomic_DNA"/>
</dbReference>
<evidence type="ECO:0000256" key="3">
    <source>
        <dbReference type="ARBA" id="ARBA00022679"/>
    </source>
</evidence>
<dbReference type="AlphaFoldDB" id="A0AA88A8N6"/>
<dbReference type="InterPro" id="IPR015422">
    <property type="entry name" value="PyrdxlP-dep_Trfase_small"/>
</dbReference>
<dbReference type="SUPFAM" id="SSF53383">
    <property type="entry name" value="PLP-dependent transferases"/>
    <property type="match status" value="1"/>
</dbReference>
<dbReference type="Gene3D" id="3.40.640.10">
    <property type="entry name" value="Type I PLP-dependent aspartate aminotransferase-like (Major domain)"/>
    <property type="match status" value="3"/>
</dbReference>
<dbReference type="EC" id="2.8.1.7" evidence="2"/>
<accession>A0AA88A8N6</accession>
<dbReference type="InterPro" id="IPR015424">
    <property type="entry name" value="PyrdxlP-dep_Trfase"/>
</dbReference>
<proteinExistence type="predicted"/>
<name>A0AA88A8N6_FICCA</name>
<sequence length="515" mass="56513">MAMVMEGAAAMAVSVKFPSFKIIRSTSRPSRTFRSFSVSASSASAPPSVNSLGHLTRPDFPILDQEVNGSKLVYLDNAATSQKPTAVLRAIQTYYGGYNSNVHRGIHFLSAKATEEYEFARKKIASFINASDSSEIVFTRNATEAINLVAYSWGLQNLKPGDEATINNFPRHEVFEFVTLSEGVCGGYMLWKVLDLWDFNRLMGGLTRKEAHLHSGRFMMVGGFFSNPSWIVVTIAEHHSAIVPWQIVAQKTGAVLKFVTLTSVLPVADIVLWAHDVGAKVLIDACQSVPHMVVDVQNIDADFLVASSHKMCGPTGIGFLYGKIDILSSMPPFLGGGEMISDVFLDHSTYAEPPSRFEAGTPAIGEAIGLGAAIDYLSRIGMQKIHDYEVELADYLYENLRSVPNVRIYGPVPSANVHRAALCSFNVDNIHPTDIATFLDQQHGVAIRSGHHCAQPLHRSLGISASARVSLYFYNTKDDVDYFIQALNDTGLWRGVAPRHMAIHHRELPYPGTIP</sequence>
<evidence type="ECO:0000259" key="6">
    <source>
        <dbReference type="Pfam" id="PF00266"/>
    </source>
</evidence>
<dbReference type="PANTHER" id="PTHR43586:SF8">
    <property type="entry name" value="CYSTEINE DESULFURASE 1, CHLOROPLASTIC"/>
    <property type="match status" value="1"/>
</dbReference>
<dbReference type="PANTHER" id="PTHR43586">
    <property type="entry name" value="CYSTEINE DESULFURASE"/>
    <property type="match status" value="1"/>
</dbReference>
<evidence type="ECO:0000313" key="8">
    <source>
        <dbReference type="Proteomes" id="UP001187192"/>
    </source>
</evidence>
<dbReference type="Proteomes" id="UP001187192">
    <property type="component" value="Unassembled WGS sequence"/>
</dbReference>
<comment type="caution">
    <text evidence="7">The sequence shown here is derived from an EMBL/GenBank/DDBJ whole genome shotgun (WGS) entry which is preliminary data.</text>
</comment>
<dbReference type="Gene3D" id="3.90.1150.10">
    <property type="entry name" value="Aspartate Aminotransferase, domain 1"/>
    <property type="match status" value="1"/>
</dbReference>
<dbReference type="InterPro" id="IPR000192">
    <property type="entry name" value="Aminotrans_V_dom"/>
</dbReference>
<evidence type="ECO:0000256" key="4">
    <source>
        <dbReference type="ARBA" id="ARBA00022898"/>
    </source>
</evidence>
<feature type="domain" description="Aminotransferase class V" evidence="6">
    <location>
        <begin position="264"/>
        <end position="483"/>
    </location>
</feature>
<dbReference type="InterPro" id="IPR010970">
    <property type="entry name" value="Cys_dSase_SufS"/>
</dbReference>
<evidence type="ECO:0000313" key="7">
    <source>
        <dbReference type="EMBL" id="GMN47115.1"/>
    </source>
</evidence>
<comment type="cofactor">
    <cofactor evidence="1">
        <name>pyridoxal 5'-phosphate</name>
        <dbReference type="ChEBI" id="CHEBI:597326"/>
    </cofactor>
</comment>
<dbReference type="GO" id="GO:0030170">
    <property type="term" value="F:pyridoxal phosphate binding"/>
    <property type="evidence" value="ECO:0007669"/>
    <property type="project" value="InterPro"/>
</dbReference>
<keyword evidence="4" id="KW-0663">Pyridoxal phosphate</keyword>
<keyword evidence="3" id="KW-0808">Transferase</keyword>
<evidence type="ECO:0000256" key="2">
    <source>
        <dbReference type="ARBA" id="ARBA00012239"/>
    </source>
</evidence>
<evidence type="ECO:0000256" key="1">
    <source>
        <dbReference type="ARBA" id="ARBA00001933"/>
    </source>
</evidence>
<dbReference type="InterPro" id="IPR015421">
    <property type="entry name" value="PyrdxlP-dep_Trfase_major"/>
</dbReference>
<feature type="domain" description="Aminotransferase class V" evidence="6">
    <location>
        <begin position="73"/>
        <end position="168"/>
    </location>
</feature>
<reference evidence="7" key="1">
    <citation type="submission" date="2023-07" db="EMBL/GenBank/DDBJ databases">
        <title>draft genome sequence of fig (Ficus carica).</title>
        <authorList>
            <person name="Takahashi T."/>
            <person name="Nishimura K."/>
        </authorList>
    </citation>
    <scope>NUCLEOTIDE SEQUENCE</scope>
</reference>
<organism evidence="7 8">
    <name type="scientific">Ficus carica</name>
    <name type="common">Common fig</name>
    <dbReference type="NCBI Taxonomy" id="3494"/>
    <lineage>
        <taxon>Eukaryota</taxon>
        <taxon>Viridiplantae</taxon>
        <taxon>Streptophyta</taxon>
        <taxon>Embryophyta</taxon>
        <taxon>Tracheophyta</taxon>
        <taxon>Spermatophyta</taxon>
        <taxon>Magnoliopsida</taxon>
        <taxon>eudicotyledons</taxon>
        <taxon>Gunneridae</taxon>
        <taxon>Pentapetalae</taxon>
        <taxon>rosids</taxon>
        <taxon>fabids</taxon>
        <taxon>Rosales</taxon>
        <taxon>Moraceae</taxon>
        <taxon>Ficeae</taxon>
        <taxon>Ficus</taxon>
    </lineage>
</organism>